<evidence type="ECO:0000256" key="8">
    <source>
        <dbReference type="ARBA" id="ARBA00051897"/>
    </source>
</evidence>
<evidence type="ECO:0000256" key="3">
    <source>
        <dbReference type="ARBA" id="ARBA00022679"/>
    </source>
</evidence>
<dbReference type="Gene3D" id="3.30.56.70">
    <property type="entry name" value="N2,N2-dimethylguanosine tRNA methyltransferase, C-terminal domain"/>
    <property type="match status" value="1"/>
</dbReference>
<dbReference type="EC" id="2.1.1.216" evidence="7"/>
<dbReference type="Pfam" id="PF02005">
    <property type="entry name" value="TRM"/>
    <property type="match status" value="1"/>
</dbReference>
<evidence type="ECO:0000256" key="4">
    <source>
        <dbReference type="ARBA" id="ARBA00022691"/>
    </source>
</evidence>
<keyword evidence="4 9" id="KW-0949">S-adenosyl-L-methionine</keyword>
<dbReference type="GO" id="GO:0000049">
    <property type="term" value="F:tRNA binding"/>
    <property type="evidence" value="ECO:0007669"/>
    <property type="project" value="UniProtKB-UniRule"/>
</dbReference>
<dbReference type="PANTHER" id="PTHR10631">
    <property type="entry name" value="N 2 ,N 2 -DIMETHYLGUANOSINE TRNA METHYLTRANSFERASE"/>
    <property type="match status" value="1"/>
</dbReference>
<feature type="compositionally biased region" description="Basic and acidic residues" evidence="10">
    <location>
        <begin position="243"/>
        <end position="259"/>
    </location>
</feature>
<evidence type="ECO:0000313" key="11">
    <source>
        <dbReference type="EMBL" id="CAD9774106.1"/>
    </source>
</evidence>
<evidence type="ECO:0000256" key="2">
    <source>
        <dbReference type="ARBA" id="ARBA00022603"/>
    </source>
</evidence>
<evidence type="ECO:0000256" key="5">
    <source>
        <dbReference type="ARBA" id="ARBA00022694"/>
    </source>
</evidence>
<sequence length="265" mass="29685">MALVYQSLGCDAFYLQPLGQVDTSKKHPKYNQAIGPPCDKRCEFTGSRMKIAGPIWAGPLHDKEFVKKLQDHVKANPKKYKTEKKMIGQLNVVETELENPLYYDHGCLSRLFRTNYRIVQLRSAILNAGYKVSQSHANGDAIKTNAPPKVIMDIMKQIVALKPDVGKAKRGPETPAGKIMAKKVEVKADFTIVPEATGIHSAFMPNPEENWGPKARAVGGGKRKFLTAAERSKQNQGFRKKKRDEEEKRKKDPEEKIDAENTSVP</sequence>
<keyword evidence="3 9" id="KW-0808">Transferase</keyword>
<evidence type="ECO:0000256" key="6">
    <source>
        <dbReference type="ARBA" id="ARBA00022884"/>
    </source>
</evidence>
<accession>A0A7S2U128</accession>
<proteinExistence type="inferred from homology"/>
<dbReference type="SUPFAM" id="SSF53335">
    <property type="entry name" value="S-adenosyl-L-methionine-dependent methyltransferases"/>
    <property type="match status" value="1"/>
</dbReference>
<organism evidence="11">
    <name type="scientific">Lotharella oceanica</name>
    <dbReference type="NCBI Taxonomy" id="641309"/>
    <lineage>
        <taxon>Eukaryota</taxon>
        <taxon>Sar</taxon>
        <taxon>Rhizaria</taxon>
        <taxon>Cercozoa</taxon>
        <taxon>Chlorarachniophyceae</taxon>
        <taxon>Lotharella</taxon>
    </lineage>
</organism>
<keyword evidence="1 9" id="KW-0820">tRNA-binding</keyword>
<protein>
    <recommendedName>
        <fullName evidence="7">tRNA (guanine(26)-N(2))-dimethyltransferase</fullName>
        <ecNumber evidence="7">2.1.1.216</ecNumber>
    </recommendedName>
</protein>
<dbReference type="Gene3D" id="3.40.50.150">
    <property type="entry name" value="Vaccinia Virus protein VP39"/>
    <property type="match status" value="1"/>
</dbReference>
<dbReference type="GO" id="GO:0005634">
    <property type="term" value="C:nucleus"/>
    <property type="evidence" value="ECO:0007669"/>
    <property type="project" value="TreeGrafter"/>
</dbReference>
<dbReference type="EMBL" id="HBHP01029338">
    <property type="protein sequence ID" value="CAD9774106.1"/>
    <property type="molecule type" value="Transcribed_RNA"/>
</dbReference>
<gene>
    <name evidence="11" type="ORF">LSP00402_LOCUS18098</name>
</gene>
<feature type="region of interest" description="Disordered" evidence="10">
    <location>
        <begin position="204"/>
        <end position="265"/>
    </location>
</feature>
<keyword evidence="6 9" id="KW-0694">RNA-binding</keyword>
<dbReference type="InterPro" id="IPR042296">
    <property type="entry name" value="tRNA_met_Trm1_C"/>
</dbReference>
<dbReference type="AlphaFoldDB" id="A0A7S2U128"/>
<dbReference type="PANTHER" id="PTHR10631:SF3">
    <property type="entry name" value="TRNA (GUANINE(26)-N(2))-DIMETHYLTRANSFERASE"/>
    <property type="match status" value="1"/>
</dbReference>
<evidence type="ECO:0000256" key="9">
    <source>
        <dbReference type="PROSITE-ProRule" id="PRU00958"/>
    </source>
</evidence>
<evidence type="ECO:0000256" key="10">
    <source>
        <dbReference type="SAM" id="MobiDB-lite"/>
    </source>
</evidence>
<evidence type="ECO:0000256" key="1">
    <source>
        <dbReference type="ARBA" id="ARBA00022555"/>
    </source>
</evidence>
<dbReference type="GO" id="GO:0160104">
    <property type="term" value="F:tRNA (guanine(26)-N2)-dimethyltransferase activity"/>
    <property type="evidence" value="ECO:0007669"/>
    <property type="project" value="UniProtKB-EC"/>
</dbReference>
<dbReference type="PROSITE" id="PS51626">
    <property type="entry name" value="SAM_MT_TRM1"/>
    <property type="match status" value="1"/>
</dbReference>
<keyword evidence="5 9" id="KW-0819">tRNA processing</keyword>
<dbReference type="GO" id="GO:0002940">
    <property type="term" value="P:tRNA N2-guanine methylation"/>
    <property type="evidence" value="ECO:0007669"/>
    <property type="project" value="TreeGrafter"/>
</dbReference>
<comment type="catalytic activity">
    <reaction evidence="8">
        <text>guanosine(26) in tRNA + 2 S-adenosyl-L-methionine = N(2)-dimethylguanosine(26) in tRNA + 2 S-adenosyl-L-homocysteine + 2 H(+)</text>
        <dbReference type="Rhea" id="RHEA:43140"/>
        <dbReference type="Rhea" id="RHEA-COMP:10359"/>
        <dbReference type="Rhea" id="RHEA-COMP:10360"/>
        <dbReference type="ChEBI" id="CHEBI:15378"/>
        <dbReference type="ChEBI" id="CHEBI:57856"/>
        <dbReference type="ChEBI" id="CHEBI:59789"/>
        <dbReference type="ChEBI" id="CHEBI:74269"/>
        <dbReference type="ChEBI" id="CHEBI:74513"/>
        <dbReference type="EC" id="2.1.1.216"/>
    </reaction>
</comment>
<dbReference type="FunFam" id="3.30.56.70:FF:000001">
    <property type="entry name" value="tRNA (guanine(26)-N(2))-dimethyltransferase"/>
    <property type="match status" value="1"/>
</dbReference>
<evidence type="ECO:0000256" key="7">
    <source>
        <dbReference type="ARBA" id="ARBA00039099"/>
    </source>
</evidence>
<comment type="similarity">
    <text evidence="9">Belongs to the class I-like SAM-binding methyltransferase superfamily. Trm1 family.</text>
</comment>
<dbReference type="InterPro" id="IPR029063">
    <property type="entry name" value="SAM-dependent_MTases_sf"/>
</dbReference>
<dbReference type="InterPro" id="IPR002905">
    <property type="entry name" value="Trm1"/>
</dbReference>
<reference evidence="11" key="1">
    <citation type="submission" date="2021-01" db="EMBL/GenBank/DDBJ databases">
        <authorList>
            <person name="Corre E."/>
            <person name="Pelletier E."/>
            <person name="Niang G."/>
            <person name="Scheremetjew M."/>
            <person name="Finn R."/>
            <person name="Kale V."/>
            <person name="Holt S."/>
            <person name="Cochrane G."/>
            <person name="Meng A."/>
            <person name="Brown T."/>
            <person name="Cohen L."/>
        </authorList>
    </citation>
    <scope>NUCLEOTIDE SEQUENCE</scope>
    <source>
        <strain evidence="11">CCMP622</strain>
    </source>
</reference>
<keyword evidence="2 9" id="KW-0489">Methyltransferase</keyword>
<name>A0A7S2U128_9EUKA</name>